<dbReference type="AlphaFoldDB" id="W4LBT1"/>
<evidence type="ECO:0000313" key="3">
    <source>
        <dbReference type="Proteomes" id="UP000019141"/>
    </source>
</evidence>
<sequence length="67" mass="7479">MGEKRETPRARRGAKNGRKEGDTKGAKGREGARRMGEKRETPRARRGVKGKREEGRQSSLDLAGEFP</sequence>
<accession>W4LBT1</accession>
<evidence type="ECO:0000256" key="1">
    <source>
        <dbReference type="SAM" id="MobiDB-lite"/>
    </source>
</evidence>
<gene>
    <name evidence="2" type="ORF">ETSY1_30620</name>
</gene>
<organism evidence="2 3">
    <name type="scientific">Entotheonella factor</name>
    <dbReference type="NCBI Taxonomy" id="1429438"/>
    <lineage>
        <taxon>Bacteria</taxon>
        <taxon>Pseudomonadati</taxon>
        <taxon>Nitrospinota/Tectimicrobiota group</taxon>
        <taxon>Candidatus Tectimicrobiota</taxon>
        <taxon>Candidatus Entotheonellia</taxon>
        <taxon>Candidatus Entotheonellales</taxon>
        <taxon>Candidatus Entotheonellaceae</taxon>
        <taxon>Candidatus Entotheonella</taxon>
    </lineage>
</organism>
<comment type="caution">
    <text evidence="2">The sequence shown here is derived from an EMBL/GenBank/DDBJ whole genome shotgun (WGS) entry which is preliminary data.</text>
</comment>
<feature type="region of interest" description="Disordered" evidence="1">
    <location>
        <begin position="1"/>
        <end position="67"/>
    </location>
</feature>
<evidence type="ECO:0000313" key="2">
    <source>
        <dbReference type="EMBL" id="ETW95442.1"/>
    </source>
</evidence>
<feature type="compositionally biased region" description="Basic and acidic residues" evidence="1">
    <location>
        <begin position="17"/>
        <end position="43"/>
    </location>
</feature>
<name>W4LBT1_ENTF1</name>
<keyword evidence="3" id="KW-1185">Reference proteome</keyword>
<dbReference type="Proteomes" id="UP000019141">
    <property type="component" value="Unassembled WGS sequence"/>
</dbReference>
<dbReference type="EMBL" id="AZHW01000916">
    <property type="protein sequence ID" value="ETW95442.1"/>
    <property type="molecule type" value="Genomic_DNA"/>
</dbReference>
<protein>
    <submittedName>
        <fullName evidence="2">Uncharacterized protein</fullName>
    </submittedName>
</protein>
<dbReference type="HOGENOM" id="CLU_2804424_0_0_7"/>
<reference evidence="2 3" key="1">
    <citation type="journal article" date="2014" name="Nature">
        <title>An environmental bacterial taxon with a large and distinct metabolic repertoire.</title>
        <authorList>
            <person name="Wilson M.C."/>
            <person name="Mori T."/>
            <person name="Ruckert C."/>
            <person name="Uria A.R."/>
            <person name="Helf M.J."/>
            <person name="Takada K."/>
            <person name="Gernert C."/>
            <person name="Steffens U.A."/>
            <person name="Heycke N."/>
            <person name="Schmitt S."/>
            <person name="Rinke C."/>
            <person name="Helfrich E.J."/>
            <person name="Brachmann A.O."/>
            <person name="Gurgui C."/>
            <person name="Wakimoto T."/>
            <person name="Kracht M."/>
            <person name="Crusemann M."/>
            <person name="Hentschel U."/>
            <person name="Abe I."/>
            <person name="Matsunaga S."/>
            <person name="Kalinowski J."/>
            <person name="Takeyama H."/>
            <person name="Piel J."/>
        </authorList>
    </citation>
    <scope>NUCLEOTIDE SEQUENCE [LARGE SCALE GENOMIC DNA]</scope>
    <source>
        <strain evidence="3">TSY1</strain>
    </source>
</reference>
<proteinExistence type="predicted"/>